<organism evidence="1 2">
    <name type="scientific">Rathayibacter iranicus</name>
    <dbReference type="NCBI Taxonomy" id="59737"/>
    <lineage>
        <taxon>Bacteria</taxon>
        <taxon>Bacillati</taxon>
        <taxon>Actinomycetota</taxon>
        <taxon>Actinomycetes</taxon>
        <taxon>Micrococcales</taxon>
        <taxon>Microbacteriaceae</taxon>
        <taxon>Rathayibacter</taxon>
    </lineage>
</organism>
<evidence type="ECO:0000313" key="1">
    <source>
        <dbReference type="EMBL" id="AZZ56842.1"/>
    </source>
</evidence>
<protein>
    <submittedName>
        <fullName evidence="1">Toxin HicA</fullName>
    </submittedName>
</protein>
<dbReference type="SUPFAM" id="SSF54786">
    <property type="entry name" value="YcfA/nrd intein domain"/>
    <property type="match status" value="1"/>
</dbReference>
<dbReference type="Gene3D" id="3.30.920.30">
    <property type="entry name" value="Hypothetical protein"/>
    <property type="match status" value="1"/>
</dbReference>
<sequence length="55" mass="5953">MGQSCGFRVPSGKGVHEVWSRSGKYHVVITQTRDVSPGLARKALNAIEAAAEDKR</sequence>
<proteinExistence type="predicted"/>
<dbReference type="KEGG" id="ria:C7V51_13900"/>
<gene>
    <name evidence="1" type="ORF">C7V51_13900</name>
</gene>
<dbReference type="InterPro" id="IPR038570">
    <property type="entry name" value="HicA_sf"/>
</dbReference>
<accession>A0AAD1AG02</accession>
<evidence type="ECO:0000313" key="2">
    <source>
        <dbReference type="Proteomes" id="UP000283946"/>
    </source>
</evidence>
<dbReference type="Proteomes" id="UP000283946">
    <property type="component" value="Chromosome"/>
</dbReference>
<dbReference type="EMBL" id="CP028130">
    <property type="protein sequence ID" value="AZZ56842.1"/>
    <property type="molecule type" value="Genomic_DNA"/>
</dbReference>
<reference evidence="1 2" key="1">
    <citation type="submission" date="2018-03" db="EMBL/GenBank/DDBJ databases">
        <title>Bacteriophage NCPPB3778 and a type I-E CRISPR drive the evolution of the US Biological Select Agent, Rathayibacter toxicus.</title>
        <authorList>
            <person name="Davis E.W.II."/>
            <person name="Tabima J.F."/>
            <person name="Weisberg A.J."/>
            <person name="Dantas Lopes L."/>
            <person name="Wiseman M.S."/>
            <person name="Wiseman M.S."/>
            <person name="Pupko T."/>
            <person name="Belcher M.S."/>
            <person name="Sechler A.J."/>
            <person name="Tancos M.A."/>
            <person name="Schroeder B.K."/>
            <person name="Murray T.D."/>
            <person name="Luster D.G."/>
            <person name="Schneider W.L."/>
            <person name="Rogers E."/>
            <person name="Andreote F.D."/>
            <person name="Grunwald N.J."/>
            <person name="Putnam M.L."/>
            <person name="Chang J.H."/>
        </authorList>
    </citation>
    <scope>NUCLEOTIDE SEQUENCE [LARGE SCALE GENOMIC DNA]</scope>
    <source>
        <strain evidence="1 2">NCCPB 2253</strain>
    </source>
</reference>
<dbReference type="AlphaFoldDB" id="A0AAD1AG02"/>
<name>A0AAD1AG02_9MICO</name>